<dbReference type="KEGG" id="pseg:D3H65_20395"/>
<proteinExistence type="predicted"/>
<organism evidence="1 2">
    <name type="scientific">Paraflavitalea soli</name>
    <dbReference type="NCBI Taxonomy" id="2315862"/>
    <lineage>
        <taxon>Bacteria</taxon>
        <taxon>Pseudomonadati</taxon>
        <taxon>Bacteroidota</taxon>
        <taxon>Chitinophagia</taxon>
        <taxon>Chitinophagales</taxon>
        <taxon>Chitinophagaceae</taxon>
        <taxon>Paraflavitalea</taxon>
    </lineage>
</organism>
<gene>
    <name evidence="1" type="ORF">D3H65_20395</name>
</gene>
<protein>
    <submittedName>
        <fullName evidence="1">Uncharacterized protein</fullName>
    </submittedName>
</protein>
<sequence>MVGNWCKMVIRVVLQVTEISEDVWDDGAKVKRHDGLCKYLEYFFSRIGTFAYLPDPIIFLLFPNNLSCNL</sequence>
<name>A0A3B7MNV6_9BACT</name>
<reference evidence="1 2" key="1">
    <citation type="submission" date="2018-09" db="EMBL/GenBank/DDBJ databases">
        <title>Genome sequencing of strain 6GH32-13.</title>
        <authorList>
            <person name="Weon H.-Y."/>
            <person name="Heo J."/>
            <person name="Kwon S.-W."/>
        </authorList>
    </citation>
    <scope>NUCLEOTIDE SEQUENCE [LARGE SCALE GENOMIC DNA]</scope>
    <source>
        <strain evidence="1 2">5GH32-13</strain>
    </source>
</reference>
<evidence type="ECO:0000313" key="2">
    <source>
        <dbReference type="Proteomes" id="UP000263900"/>
    </source>
</evidence>
<dbReference type="Proteomes" id="UP000263900">
    <property type="component" value="Chromosome"/>
</dbReference>
<accession>A0A3B7MNV6</accession>
<dbReference type="AlphaFoldDB" id="A0A3B7MNV6"/>
<dbReference type="EMBL" id="CP032157">
    <property type="protein sequence ID" value="AXY76204.1"/>
    <property type="molecule type" value="Genomic_DNA"/>
</dbReference>
<keyword evidence="2" id="KW-1185">Reference proteome</keyword>
<evidence type="ECO:0000313" key="1">
    <source>
        <dbReference type="EMBL" id="AXY76204.1"/>
    </source>
</evidence>